<dbReference type="Proteomes" id="UP001519460">
    <property type="component" value="Unassembled WGS sequence"/>
</dbReference>
<evidence type="ECO:0000313" key="1">
    <source>
        <dbReference type="EMBL" id="KAK7478613.1"/>
    </source>
</evidence>
<gene>
    <name evidence="1" type="ORF">BaRGS_00030145</name>
</gene>
<keyword evidence="2" id="KW-1185">Reference proteome</keyword>
<sequence>TETGCPKFYRSRYLDTWPSADIDQVRLSLYTGGESVVDMVFNGTGSTREDWFSASRLLSAPWDDLQGTNPVRFSLMGEHCRRFYISTTAGFAGPDCFQMYGWLIVLGKPGNACPIDKEAQYEHPTLYTTHYIAPQFLYANGSNQTNFGDQEYGKADVMAIFIKLK</sequence>
<evidence type="ECO:0000313" key="2">
    <source>
        <dbReference type="Proteomes" id="UP001519460"/>
    </source>
</evidence>
<accession>A0ABD0JUS3</accession>
<dbReference type="EMBL" id="JACVVK020000321">
    <property type="protein sequence ID" value="KAK7478613.1"/>
    <property type="molecule type" value="Genomic_DNA"/>
</dbReference>
<reference evidence="1 2" key="1">
    <citation type="journal article" date="2023" name="Sci. Data">
        <title>Genome assembly of the Korean intertidal mud-creeper Batillaria attramentaria.</title>
        <authorList>
            <person name="Patra A.K."/>
            <person name="Ho P.T."/>
            <person name="Jun S."/>
            <person name="Lee S.J."/>
            <person name="Kim Y."/>
            <person name="Won Y.J."/>
        </authorList>
    </citation>
    <scope>NUCLEOTIDE SEQUENCE [LARGE SCALE GENOMIC DNA]</scope>
    <source>
        <strain evidence="1">Wonlab-2016</strain>
    </source>
</reference>
<comment type="caution">
    <text evidence="1">The sequence shown here is derived from an EMBL/GenBank/DDBJ whole genome shotgun (WGS) entry which is preliminary data.</text>
</comment>
<feature type="non-terminal residue" evidence="1">
    <location>
        <position position="1"/>
    </location>
</feature>
<dbReference type="AlphaFoldDB" id="A0ABD0JUS3"/>
<name>A0ABD0JUS3_9CAEN</name>
<proteinExistence type="predicted"/>
<organism evidence="1 2">
    <name type="scientific">Batillaria attramentaria</name>
    <dbReference type="NCBI Taxonomy" id="370345"/>
    <lineage>
        <taxon>Eukaryota</taxon>
        <taxon>Metazoa</taxon>
        <taxon>Spiralia</taxon>
        <taxon>Lophotrochozoa</taxon>
        <taxon>Mollusca</taxon>
        <taxon>Gastropoda</taxon>
        <taxon>Caenogastropoda</taxon>
        <taxon>Sorbeoconcha</taxon>
        <taxon>Cerithioidea</taxon>
        <taxon>Batillariidae</taxon>
        <taxon>Batillaria</taxon>
    </lineage>
</organism>
<protein>
    <submittedName>
        <fullName evidence="1">Uncharacterized protein</fullName>
    </submittedName>
</protein>